<name>A0A7C2YZC2_9CREN</name>
<evidence type="ECO:0000313" key="3">
    <source>
        <dbReference type="EMBL" id="HEU97593.1"/>
    </source>
</evidence>
<proteinExistence type="predicted"/>
<dbReference type="InterPro" id="IPR012675">
    <property type="entry name" value="Beta-grasp_dom_sf"/>
</dbReference>
<dbReference type="Proteomes" id="UP000885664">
    <property type="component" value="Unassembled WGS sequence"/>
</dbReference>
<comment type="caution">
    <text evidence="3">The sequence shown here is derived from an EMBL/GenBank/DDBJ whole genome shotgun (WGS) entry which is preliminary data.</text>
</comment>
<dbReference type="Gene3D" id="3.10.20.30">
    <property type="match status" value="1"/>
</dbReference>
<dbReference type="Pfam" id="PF08438">
    <property type="entry name" value="YGR210-like_G4"/>
    <property type="match status" value="1"/>
</dbReference>
<evidence type="ECO:0000259" key="2">
    <source>
        <dbReference type="PROSITE" id="PS51710"/>
    </source>
</evidence>
<dbReference type="PRINTS" id="PR00326">
    <property type="entry name" value="GTP1OBG"/>
</dbReference>
<dbReference type="Pfam" id="PF02824">
    <property type="entry name" value="TGS"/>
    <property type="match status" value="1"/>
</dbReference>
<dbReference type="GO" id="GO:0016887">
    <property type="term" value="F:ATP hydrolysis activity"/>
    <property type="evidence" value="ECO:0007669"/>
    <property type="project" value="TreeGrafter"/>
</dbReference>
<feature type="domain" description="OBG-type G" evidence="2">
    <location>
        <begin position="9"/>
        <end position="280"/>
    </location>
</feature>
<dbReference type="InterPro" id="IPR031167">
    <property type="entry name" value="G_OBG"/>
</dbReference>
<dbReference type="InterPro" id="IPR013646">
    <property type="entry name" value="YGR210-like_G4"/>
</dbReference>
<dbReference type="CDD" id="cd01899">
    <property type="entry name" value="Ygr210"/>
    <property type="match status" value="1"/>
</dbReference>
<dbReference type="PANTHER" id="PTHR23305:SF1">
    <property type="entry name" value="OBG-TYPE G DOMAIN-CONTAINING PROTEIN"/>
    <property type="match status" value="1"/>
</dbReference>
<dbReference type="AlphaFoldDB" id="A0A7C2YZC2"/>
<dbReference type="PANTHER" id="PTHR23305">
    <property type="entry name" value="OBG GTPASE FAMILY"/>
    <property type="match status" value="1"/>
</dbReference>
<protein>
    <submittedName>
        <fullName evidence="3">Redox-regulated ATPase YchF</fullName>
    </submittedName>
</protein>
<sequence>MKLVNYSPPLVGIVGKTNVGKSTLFSAISMASVEISNRPFTTIEPNKGVGYVRVQCPHVDFSLPKCDPRSGYCVKGNRFIPVDLIDVAGLIPGAHLGKGLGNKFMDDLRKADAFLLVIDASGSTDENGNPVPPGTSDPVKEVRDILYEIDMWIARIVSSDWQKFSVSVETARKDISEAIFEKISGLSVKRGAVVEALERSGLFNTRPSSWRQEDFYRFAKELRKAAKPHVIVANKADLPISRENIERLRKEFPEEKIFPVSAEAELALKKAAKAGIIEYVPGDPGFSIPEPSRLNRQQMSALKYINERVIATYGGTGVQQALNFLIFEVLRKIVIFPVEDPTKLTDKDGRILPDALLVDRDSNPKVVAGLVHSDLEKGFLYAIDARTKQRLGADSKLSDRAVIKIVSSI</sequence>
<dbReference type="Gene3D" id="3.40.50.300">
    <property type="entry name" value="P-loop containing nucleotide triphosphate hydrolases"/>
    <property type="match status" value="1"/>
</dbReference>
<dbReference type="InterPro" id="IPR004095">
    <property type="entry name" value="TGS"/>
</dbReference>
<reference evidence="3" key="1">
    <citation type="journal article" date="2020" name="mSystems">
        <title>Genome- and Community-Level Interaction Insights into Carbon Utilization and Element Cycling Functions of Hydrothermarchaeota in Hydrothermal Sediment.</title>
        <authorList>
            <person name="Zhou Z."/>
            <person name="Liu Y."/>
            <person name="Xu W."/>
            <person name="Pan J."/>
            <person name="Luo Z.H."/>
            <person name="Li M."/>
        </authorList>
    </citation>
    <scope>NUCLEOTIDE SEQUENCE [LARGE SCALE GENOMIC DNA]</scope>
    <source>
        <strain evidence="3">SpSt-1259</strain>
    </source>
</reference>
<dbReference type="NCBIfam" id="NF007171">
    <property type="entry name" value="PRK09602.1"/>
    <property type="match status" value="1"/>
</dbReference>
<dbReference type="InterPro" id="IPR006073">
    <property type="entry name" value="GTP-bd"/>
</dbReference>
<evidence type="ECO:0000256" key="1">
    <source>
        <dbReference type="ARBA" id="ARBA00022741"/>
    </source>
</evidence>
<dbReference type="InterPro" id="IPR012676">
    <property type="entry name" value="TGS-like"/>
</dbReference>
<dbReference type="Gene3D" id="1.10.8.470">
    <property type="match status" value="1"/>
</dbReference>
<dbReference type="GO" id="GO:0005525">
    <property type="term" value="F:GTP binding"/>
    <property type="evidence" value="ECO:0007669"/>
    <property type="project" value="InterPro"/>
</dbReference>
<gene>
    <name evidence="3" type="primary">ychF</name>
    <name evidence="3" type="ORF">ENO36_01895</name>
</gene>
<organism evidence="3">
    <name type="scientific">Fervidicoccus fontis</name>
    <dbReference type="NCBI Taxonomy" id="683846"/>
    <lineage>
        <taxon>Archaea</taxon>
        <taxon>Thermoproteota</taxon>
        <taxon>Thermoprotei</taxon>
        <taxon>Fervidicoccales</taxon>
        <taxon>Fervidicoccaceae</taxon>
        <taxon>Fervidicoccus</taxon>
    </lineage>
</organism>
<dbReference type="SUPFAM" id="SSF52540">
    <property type="entry name" value="P-loop containing nucleoside triphosphate hydrolases"/>
    <property type="match status" value="1"/>
</dbReference>
<dbReference type="GO" id="GO:0005737">
    <property type="term" value="C:cytoplasm"/>
    <property type="evidence" value="ECO:0007669"/>
    <property type="project" value="TreeGrafter"/>
</dbReference>
<dbReference type="PROSITE" id="PS51710">
    <property type="entry name" value="G_OBG"/>
    <property type="match status" value="1"/>
</dbReference>
<accession>A0A7C2YZC2</accession>
<keyword evidence="1" id="KW-0547">Nucleotide-binding</keyword>
<dbReference type="Pfam" id="PF01926">
    <property type="entry name" value="MMR_HSR1"/>
    <property type="match status" value="1"/>
</dbReference>
<dbReference type="InterPro" id="IPR027417">
    <property type="entry name" value="P-loop_NTPase"/>
</dbReference>
<dbReference type="SUPFAM" id="SSF81271">
    <property type="entry name" value="TGS-like"/>
    <property type="match status" value="1"/>
</dbReference>
<dbReference type="EMBL" id="DSFE01000042">
    <property type="protein sequence ID" value="HEU97593.1"/>
    <property type="molecule type" value="Genomic_DNA"/>
</dbReference>